<evidence type="ECO:0000256" key="4">
    <source>
        <dbReference type="ARBA" id="ARBA00022741"/>
    </source>
</evidence>
<dbReference type="InterPro" id="IPR003959">
    <property type="entry name" value="ATPase_AAA_core"/>
</dbReference>
<gene>
    <name evidence="13" type="ORF">Rsub_10143</name>
</gene>
<dbReference type="InterPro" id="IPR003593">
    <property type="entry name" value="AAA+_ATPase"/>
</dbReference>
<name>A0A2V0PEZ9_9CHLO</name>
<dbReference type="CDD" id="cd19501">
    <property type="entry name" value="RecA-like_FtsH"/>
    <property type="match status" value="1"/>
</dbReference>
<evidence type="ECO:0000313" key="14">
    <source>
        <dbReference type="Proteomes" id="UP000247498"/>
    </source>
</evidence>
<feature type="domain" description="AAA+ ATPase" evidence="12">
    <location>
        <begin position="341"/>
        <end position="477"/>
    </location>
</feature>
<dbReference type="AlphaFoldDB" id="A0A2V0PEZ9"/>
<sequence length="637" mass="65288">MQQLGLGRRGPLPSCNCARGLALPRRAAAPVPPCGASGASAAARRRVRLAAAGDPGSSSSSNGASSGEPRQRQLKPPGPDGGGGGGGGGDRRGSGPPALLQWLRRALGGDRGVARLASYARVMLLGAASALVLSAVRIYAAAKARAAPREVLYSDFVTLIEQRRVRAARLEAGTGRVYFDIRLPEAGAAAAKQQKGRKQQQDEAAAAAAAAAAVLPARAKPALARHCFVKVADKTDQFLITRLLASGVEFGVSRPGLGAQLSNVLVTTLALWLSLLPLFFVLRRLVDARGGGTARKKKTGGGAPPVTFDDVAGCEAAKLELWEVVQCLQDAQRYSRVRARMPSGVLLSGPPGTGKTLLAKAVAGEAGVPFIAMSASEFVELFVGRGAARVRELFAEARKTAPCVVFIDELDALGSKRGMGFNDERDQTLNQLLTELDGFEGRPGVVLLAATNRPEVLDPALMRPGRLSRRVVVPLPDEAGRRAILQVHLRGVPLEGASDVAAAAAAAAEAAAPTEAGGDGQGASSSASAAAAAAAAGTWELTMPEAAARLAAVTPGFNGAELANIVNEASLLAARAGKSEVGMLELLEGVRRQRFGVNGGGSGAAAGEGPLPDLRRRLGSWLLEAASGGRPVKVGAA</sequence>
<comment type="caution">
    <text evidence="13">The sequence shown here is derived from an EMBL/GenBank/DDBJ whole genome shotgun (WGS) entry which is preliminary data.</text>
</comment>
<evidence type="ECO:0000313" key="13">
    <source>
        <dbReference type="EMBL" id="GBF97542.1"/>
    </source>
</evidence>
<evidence type="ECO:0000256" key="10">
    <source>
        <dbReference type="RuleBase" id="RU003651"/>
    </source>
</evidence>
<evidence type="ECO:0000256" key="6">
    <source>
        <dbReference type="ARBA" id="ARBA00022840"/>
    </source>
</evidence>
<evidence type="ECO:0000256" key="8">
    <source>
        <dbReference type="ARBA" id="ARBA00022989"/>
    </source>
</evidence>
<dbReference type="FunCoup" id="A0A2V0PEZ9">
    <property type="interactions" value="721"/>
</dbReference>
<comment type="similarity">
    <text evidence="10">Belongs to the AAA ATPase family.</text>
</comment>
<reference evidence="13 14" key="1">
    <citation type="journal article" date="2018" name="Sci. Rep.">
        <title>Raphidocelis subcapitata (=Pseudokirchneriella subcapitata) provides an insight into genome evolution and environmental adaptations in the Sphaeropleales.</title>
        <authorList>
            <person name="Suzuki S."/>
            <person name="Yamaguchi H."/>
            <person name="Nakajima N."/>
            <person name="Kawachi M."/>
        </authorList>
    </citation>
    <scope>NUCLEOTIDE SEQUENCE [LARGE SCALE GENOMIC DNA]</scope>
    <source>
        <strain evidence="13 14">NIES-35</strain>
    </source>
</reference>
<dbReference type="PANTHER" id="PTHR23076:SF110">
    <property type="entry name" value="INACTIVE ATP-DEPENDENT ZINC METALLOPROTEASE FTSHI 3, CHLOROPLASTIC-RELATED"/>
    <property type="match status" value="1"/>
</dbReference>
<proteinExistence type="inferred from homology"/>
<protein>
    <submittedName>
        <fullName evidence="13">Inactive ATP-dependent zinc metalloprotease chloroplastic-like</fullName>
    </submittedName>
</protein>
<dbReference type="InterPro" id="IPR027417">
    <property type="entry name" value="P-loop_NTPase"/>
</dbReference>
<keyword evidence="9" id="KW-0472">Membrane</keyword>
<evidence type="ECO:0000256" key="11">
    <source>
        <dbReference type="SAM" id="MobiDB-lite"/>
    </source>
</evidence>
<evidence type="ECO:0000256" key="3">
    <source>
        <dbReference type="ARBA" id="ARBA00022692"/>
    </source>
</evidence>
<keyword evidence="4 10" id="KW-0547">Nucleotide-binding</keyword>
<dbReference type="InterPro" id="IPR003960">
    <property type="entry name" value="ATPase_AAA_CS"/>
</dbReference>
<dbReference type="SMART" id="SM00382">
    <property type="entry name" value="AAA"/>
    <property type="match status" value="1"/>
</dbReference>
<comment type="subcellular location">
    <subcellularLocation>
        <location evidence="1">Membrane</location>
        <topology evidence="1">Multi-pass membrane protein</topology>
    </subcellularLocation>
</comment>
<dbReference type="STRING" id="307507.A0A2V0PEZ9"/>
<evidence type="ECO:0000256" key="5">
    <source>
        <dbReference type="ARBA" id="ARBA00022801"/>
    </source>
</evidence>
<keyword evidence="14" id="KW-1185">Reference proteome</keyword>
<evidence type="ECO:0000256" key="1">
    <source>
        <dbReference type="ARBA" id="ARBA00004141"/>
    </source>
</evidence>
<dbReference type="Pfam" id="PF17862">
    <property type="entry name" value="AAA_lid_3"/>
    <property type="match status" value="1"/>
</dbReference>
<organism evidence="13 14">
    <name type="scientific">Raphidocelis subcapitata</name>
    <dbReference type="NCBI Taxonomy" id="307507"/>
    <lineage>
        <taxon>Eukaryota</taxon>
        <taxon>Viridiplantae</taxon>
        <taxon>Chlorophyta</taxon>
        <taxon>core chlorophytes</taxon>
        <taxon>Chlorophyceae</taxon>
        <taxon>CS clade</taxon>
        <taxon>Sphaeropleales</taxon>
        <taxon>Selenastraceae</taxon>
        <taxon>Raphidocelis</taxon>
    </lineage>
</organism>
<evidence type="ECO:0000256" key="9">
    <source>
        <dbReference type="ARBA" id="ARBA00023136"/>
    </source>
</evidence>
<dbReference type="Proteomes" id="UP000247498">
    <property type="component" value="Unassembled WGS sequence"/>
</dbReference>
<dbReference type="PANTHER" id="PTHR23076">
    <property type="entry name" value="METALLOPROTEASE M41 FTSH"/>
    <property type="match status" value="1"/>
</dbReference>
<dbReference type="PROSITE" id="PS00674">
    <property type="entry name" value="AAA"/>
    <property type="match status" value="1"/>
</dbReference>
<dbReference type="GO" id="GO:0009535">
    <property type="term" value="C:chloroplast thylakoid membrane"/>
    <property type="evidence" value="ECO:0007669"/>
    <property type="project" value="TreeGrafter"/>
</dbReference>
<keyword evidence="8" id="KW-1133">Transmembrane helix</keyword>
<dbReference type="InterPro" id="IPR041569">
    <property type="entry name" value="AAA_lid_3"/>
</dbReference>
<dbReference type="SUPFAM" id="SSF52540">
    <property type="entry name" value="P-loop containing nucleoside triphosphate hydrolases"/>
    <property type="match status" value="1"/>
</dbReference>
<evidence type="ECO:0000256" key="7">
    <source>
        <dbReference type="ARBA" id="ARBA00022946"/>
    </source>
</evidence>
<evidence type="ECO:0000256" key="2">
    <source>
        <dbReference type="ARBA" id="ARBA00022670"/>
    </source>
</evidence>
<keyword evidence="3" id="KW-0812">Transmembrane</keyword>
<dbReference type="Gene3D" id="3.40.50.300">
    <property type="entry name" value="P-loop containing nucleotide triphosphate hydrolases"/>
    <property type="match status" value="1"/>
</dbReference>
<dbReference type="Pfam" id="PF00004">
    <property type="entry name" value="AAA"/>
    <property type="match status" value="1"/>
</dbReference>
<dbReference type="FunFam" id="3.40.50.300:FF:000277">
    <property type="entry name" value="ATP-dependent zinc metalloprotease FtsH"/>
    <property type="match status" value="1"/>
</dbReference>
<keyword evidence="7" id="KW-0809">Transit peptide</keyword>
<keyword evidence="6 10" id="KW-0067">ATP-binding</keyword>
<dbReference type="GO" id="GO:0016887">
    <property type="term" value="F:ATP hydrolysis activity"/>
    <property type="evidence" value="ECO:0007669"/>
    <property type="project" value="InterPro"/>
</dbReference>
<dbReference type="GO" id="GO:0006508">
    <property type="term" value="P:proteolysis"/>
    <property type="evidence" value="ECO:0007669"/>
    <property type="project" value="UniProtKB-KW"/>
</dbReference>
<evidence type="ECO:0000259" key="12">
    <source>
        <dbReference type="SMART" id="SM00382"/>
    </source>
</evidence>
<accession>A0A2V0PEZ9</accession>
<dbReference type="GO" id="GO:0004176">
    <property type="term" value="F:ATP-dependent peptidase activity"/>
    <property type="evidence" value="ECO:0007669"/>
    <property type="project" value="TreeGrafter"/>
</dbReference>
<dbReference type="OrthoDB" id="1413014at2759"/>
<dbReference type="InParanoid" id="A0A2V0PEZ9"/>
<dbReference type="Gene3D" id="1.10.8.60">
    <property type="match status" value="1"/>
</dbReference>
<keyword evidence="13" id="KW-0482">Metalloprotease</keyword>
<feature type="region of interest" description="Disordered" evidence="11">
    <location>
        <begin position="46"/>
        <end position="97"/>
    </location>
</feature>
<keyword evidence="5" id="KW-0378">Hydrolase</keyword>
<keyword evidence="2 13" id="KW-0645">Protease</keyword>
<dbReference type="EMBL" id="BDRX01000102">
    <property type="protein sequence ID" value="GBF97542.1"/>
    <property type="molecule type" value="Genomic_DNA"/>
</dbReference>
<feature type="compositionally biased region" description="Low complexity" evidence="11">
    <location>
        <begin position="49"/>
        <end position="67"/>
    </location>
</feature>
<dbReference type="GO" id="GO:0005524">
    <property type="term" value="F:ATP binding"/>
    <property type="evidence" value="ECO:0007669"/>
    <property type="project" value="UniProtKB-KW"/>
</dbReference>
<dbReference type="GO" id="GO:0008237">
    <property type="term" value="F:metallopeptidase activity"/>
    <property type="evidence" value="ECO:0007669"/>
    <property type="project" value="UniProtKB-KW"/>
</dbReference>